<dbReference type="InterPro" id="IPR035168">
    <property type="entry name" value="DUF5317"/>
</dbReference>
<feature type="transmembrane region" description="Helical" evidence="1">
    <location>
        <begin position="144"/>
        <end position="165"/>
    </location>
</feature>
<evidence type="ECO:0000313" key="3">
    <source>
        <dbReference type="Proteomes" id="UP001172738"/>
    </source>
</evidence>
<dbReference type="Pfam" id="PF17248">
    <property type="entry name" value="DUF5317"/>
    <property type="match status" value="1"/>
</dbReference>
<organism evidence="2 3">
    <name type="scientific">Demequina zhanjiangensis</name>
    <dbReference type="NCBI Taxonomy" id="3051659"/>
    <lineage>
        <taxon>Bacteria</taxon>
        <taxon>Bacillati</taxon>
        <taxon>Actinomycetota</taxon>
        <taxon>Actinomycetes</taxon>
        <taxon>Micrococcales</taxon>
        <taxon>Demequinaceae</taxon>
        <taxon>Demequina</taxon>
    </lineage>
</organism>
<evidence type="ECO:0000313" key="2">
    <source>
        <dbReference type="EMBL" id="MDN4473971.1"/>
    </source>
</evidence>
<evidence type="ECO:0000256" key="1">
    <source>
        <dbReference type="SAM" id="Phobius"/>
    </source>
</evidence>
<accession>A0ABT8G4A3</accession>
<keyword evidence="1" id="KW-0472">Membrane</keyword>
<name>A0ABT8G4A3_9MICO</name>
<dbReference type="Proteomes" id="UP001172738">
    <property type="component" value="Unassembled WGS sequence"/>
</dbReference>
<proteinExistence type="predicted"/>
<comment type="caution">
    <text evidence="2">The sequence shown here is derived from an EMBL/GenBank/DDBJ whole genome shotgun (WGS) entry which is preliminary data.</text>
</comment>
<sequence length="183" mass="19391">MLVLVGAALAVLSPLFAGRWPAELILHRWRWAWLIWVSLLLQIGLFSLGFAERLAPVLHILTYVAAIGFLWVNRAVRGTLVVAAGALSNGVTIALNGGVLPASAWAQEAAGIVDEGQVVNSGVLDDAVLPWLGDVFAWPEPLPLANTFSVGDVLIVVGVAIVAWAGSRRIGSTAQPTEDAERK</sequence>
<keyword evidence="1" id="KW-0812">Transmembrane</keyword>
<dbReference type="EMBL" id="JAUHPV010000009">
    <property type="protein sequence ID" value="MDN4473971.1"/>
    <property type="molecule type" value="Genomic_DNA"/>
</dbReference>
<gene>
    <name evidence="2" type="ORF">QQX04_13300</name>
</gene>
<protein>
    <submittedName>
        <fullName evidence="2">DUF5317 domain-containing protein</fullName>
    </submittedName>
</protein>
<keyword evidence="1" id="KW-1133">Transmembrane helix</keyword>
<reference evidence="2" key="1">
    <citation type="submission" date="2023-06" db="EMBL/GenBank/DDBJ databases">
        <title>SYSU T00b26.</title>
        <authorList>
            <person name="Gao L."/>
            <person name="Fang B.-Z."/>
            <person name="Li W.-J."/>
        </authorList>
    </citation>
    <scope>NUCLEOTIDE SEQUENCE</scope>
    <source>
        <strain evidence="2">SYSU T00b26</strain>
    </source>
</reference>
<keyword evidence="3" id="KW-1185">Reference proteome</keyword>
<dbReference type="RefSeq" id="WP_301129990.1">
    <property type="nucleotide sequence ID" value="NZ_JAUHPV010000009.1"/>
</dbReference>
<feature type="transmembrane region" description="Helical" evidence="1">
    <location>
        <begin position="33"/>
        <end position="51"/>
    </location>
</feature>
<feature type="transmembrane region" description="Helical" evidence="1">
    <location>
        <begin position="58"/>
        <end position="76"/>
    </location>
</feature>